<comment type="caution">
    <text evidence="3">The sequence shown here is derived from an EMBL/GenBank/DDBJ whole genome shotgun (WGS) entry which is preliminary data.</text>
</comment>
<evidence type="ECO:0000313" key="3">
    <source>
        <dbReference type="EMBL" id="GEJ59390.1"/>
    </source>
</evidence>
<protein>
    <recommendedName>
        <fullName evidence="2">PatA-like N-terminal domain-containing protein</fullName>
    </recommendedName>
</protein>
<accession>A0A7I9VTC8</accession>
<feature type="compositionally biased region" description="Low complexity" evidence="1">
    <location>
        <begin position="249"/>
        <end position="258"/>
    </location>
</feature>
<dbReference type="InterPro" id="IPR025497">
    <property type="entry name" value="PatA-like_N"/>
</dbReference>
<dbReference type="EMBL" id="BJTG01000013">
    <property type="protein sequence ID" value="GEJ59390.1"/>
    <property type="molecule type" value="Genomic_DNA"/>
</dbReference>
<dbReference type="Proteomes" id="UP000503640">
    <property type="component" value="Unassembled WGS sequence"/>
</dbReference>
<feature type="region of interest" description="Disordered" evidence="1">
    <location>
        <begin position="232"/>
        <end position="258"/>
    </location>
</feature>
<dbReference type="Pfam" id="PF14332">
    <property type="entry name" value="DUF4388"/>
    <property type="match status" value="1"/>
</dbReference>
<sequence>MRGLMGTFALMPLGELVEFLARRRASGSLSCERGTVKKTVFLVEGVAVGAASNDPREYLGQLLMNFGHITEEQLAKAFQTQEETKIRLGKVLTMVGVVTPEVIRDTLGIKIRETLLDAFVWDSGVFRVDETPPPAPDELDPRVPLADLAREAEFRTTAWQAFRAQFPSGTAALVVDEAKVPPDLAPGSVDRRLLELAREGKTIDELGLALHATDFHLYQRLYALHRQGVLSAGASPSAAPGPDPEGAEPEASSADAAARQLREELLDPPRTPRLKVRAHEVALMRLTAAEKYLLGRCDGSRDLRQIIQLAPLTELEVLRSVKKFVEGRLLELG</sequence>
<organism evidence="3 4">
    <name type="scientific">Anaeromyxobacter diazotrophicus</name>
    <dbReference type="NCBI Taxonomy" id="2590199"/>
    <lineage>
        <taxon>Bacteria</taxon>
        <taxon>Pseudomonadati</taxon>
        <taxon>Myxococcota</taxon>
        <taxon>Myxococcia</taxon>
        <taxon>Myxococcales</taxon>
        <taxon>Cystobacterineae</taxon>
        <taxon>Anaeromyxobacteraceae</taxon>
        <taxon>Anaeromyxobacter</taxon>
    </lineage>
</organism>
<evidence type="ECO:0000259" key="2">
    <source>
        <dbReference type="Pfam" id="PF14332"/>
    </source>
</evidence>
<name>A0A7I9VTC8_9BACT</name>
<reference evidence="4" key="1">
    <citation type="journal article" date="2020" name="Appl. Environ. Microbiol.">
        <title>Diazotrophic Anaeromyxobacter Isolates from Soils.</title>
        <authorList>
            <person name="Masuda Y."/>
            <person name="Yamanaka H."/>
            <person name="Xu Z.X."/>
            <person name="Shiratori Y."/>
            <person name="Aono T."/>
            <person name="Amachi S."/>
            <person name="Senoo K."/>
            <person name="Itoh H."/>
        </authorList>
    </citation>
    <scope>NUCLEOTIDE SEQUENCE [LARGE SCALE GENOMIC DNA]</scope>
    <source>
        <strain evidence="4">R267</strain>
    </source>
</reference>
<proteinExistence type="predicted"/>
<evidence type="ECO:0000256" key="1">
    <source>
        <dbReference type="SAM" id="MobiDB-lite"/>
    </source>
</evidence>
<gene>
    <name evidence="3" type="ORF">AMYX_41310</name>
</gene>
<feature type="domain" description="PatA-like N-terminal" evidence="2">
    <location>
        <begin position="6"/>
        <end position="159"/>
    </location>
</feature>
<dbReference type="SUPFAM" id="SSF160246">
    <property type="entry name" value="EspE N-terminal domain-like"/>
    <property type="match status" value="1"/>
</dbReference>
<evidence type="ECO:0000313" key="4">
    <source>
        <dbReference type="Proteomes" id="UP000503640"/>
    </source>
</evidence>
<keyword evidence="4" id="KW-1185">Reference proteome</keyword>
<dbReference type="InterPro" id="IPR037257">
    <property type="entry name" value="T2SS_E_N_sf"/>
</dbReference>
<dbReference type="AlphaFoldDB" id="A0A7I9VTC8"/>
<dbReference type="RefSeq" id="WP_176068832.1">
    <property type="nucleotide sequence ID" value="NZ_BJTG01000013.1"/>
</dbReference>